<evidence type="ECO:0000313" key="10">
    <source>
        <dbReference type="Proteomes" id="UP000243105"/>
    </source>
</evidence>
<feature type="non-terminal residue" evidence="9">
    <location>
        <position position="1"/>
    </location>
</feature>
<dbReference type="SUPFAM" id="SSF81442">
    <property type="entry name" value="Cytochrome c oxidase subunit I-like"/>
    <property type="match status" value="1"/>
</dbReference>
<dbReference type="GO" id="GO:0004129">
    <property type="term" value="F:cytochrome-c oxidase activity"/>
    <property type="evidence" value="ECO:0007669"/>
    <property type="project" value="InterPro"/>
</dbReference>
<keyword evidence="6" id="KW-0349">Heme</keyword>
<feature type="transmembrane region" description="Helical" evidence="7">
    <location>
        <begin position="133"/>
        <end position="157"/>
    </location>
</feature>
<sequence>KMSHEHIAVEAHHKENFITKYIFSTDHKTIAKQYLITGVIWGFIGMILSWFMRLQLAYPNQPIPFLEKILGKWAEGGILKPEFYVALITMHGTIMVFFLLTAGLSGTFSNFLIPLQIGARDMAFPVLNMLSYWVFFAASVVMLISFFVQTGPAGAGWTMYPPLSALKNSIPGADVGATLWLVSMALFIVSSLLGALNYITTTLNYRTKGMSMGRLPITVWGMFVTAILGLLSFPVLLAGAVMLIFDREFGTSFFVPGGLVLGGQPVPHEGGNPILWQHLFWFLGHPEVYIVLLPAVSLVGEILATNARKPLFAYKVSIGAIIGIGALSMIVWGHHMYVSGMNPILGEVFVITTLAISFPTAILIFNYLVTIWRGNLRFTPGMLFALGFLGLFIPGALTGAFLATAPVDIQLHDTYFVVAHFHFTMATAAAFGMFAGVYHWFPKMFGRMMNDKLGKIHFWATFIGVYLIFFPMFFQGISGVPRRYYSFTEYNFTSQFLGLNKFITIAAFVAGVAQFVFFFNFFWSMFKGPKAEKNPWKANTLEWQADSPPPHGNWGPELPVVYRGPYEYSVPSADEDYIPQTVPLEAEVK</sequence>
<feature type="transmembrane region" description="Helical" evidence="7">
    <location>
        <begin position="381"/>
        <end position="403"/>
    </location>
</feature>
<accession>A0A916LKK1</accession>
<keyword evidence="6" id="KW-0479">Metal-binding</keyword>
<dbReference type="GO" id="GO:0020037">
    <property type="term" value="F:heme binding"/>
    <property type="evidence" value="ECO:0007669"/>
    <property type="project" value="InterPro"/>
</dbReference>
<dbReference type="PRINTS" id="PR01165">
    <property type="entry name" value="CYCOXIDASEI"/>
</dbReference>
<dbReference type="InterPro" id="IPR023616">
    <property type="entry name" value="Cyt_c_oxase-like_su1_dom"/>
</dbReference>
<evidence type="ECO:0000256" key="6">
    <source>
        <dbReference type="RuleBase" id="RU000370"/>
    </source>
</evidence>
<organism evidence="9 10">
    <name type="scientific">Kryptobacter tengchongensis</name>
    <dbReference type="NCBI Taxonomy" id="1643429"/>
    <lineage>
        <taxon>Bacteria</taxon>
        <taxon>Pseudomonadati</taxon>
        <taxon>Candidatus Kryptoniota</taxon>
        <taxon>Candidatus Kryptobacter</taxon>
    </lineage>
</organism>
<feature type="transmembrane region" description="Helical" evidence="7">
    <location>
        <begin position="344"/>
        <end position="369"/>
    </location>
</feature>
<dbReference type="AlphaFoldDB" id="A0A916LKK1"/>
<feature type="transmembrane region" description="Helical" evidence="7">
    <location>
        <begin position="279"/>
        <end position="300"/>
    </location>
</feature>
<dbReference type="GO" id="GO:0015990">
    <property type="term" value="P:electron transport coupled proton transport"/>
    <property type="evidence" value="ECO:0007669"/>
    <property type="project" value="TreeGrafter"/>
</dbReference>
<dbReference type="GO" id="GO:0009060">
    <property type="term" value="P:aerobic respiration"/>
    <property type="evidence" value="ECO:0007669"/>
    <property type="project" value="InterPro"/>
</dbReference>
<dbReference type="PANTHER" id="PTHR10422:SF18">
    <property type="entry name" value="CYTOCHROME C OXIDASE SUBUNIT 1"/>
    <property type="match status" value="1"/>
</dbReference>
<feature type="domain" description="Cytochrome oxidase subunit I profile" evidence="8">
    <location>
        <begin position="17"/>
        <end position="562"/>
    </location>
</feature>
<evidence type="ECO:0000313" key="9">
    <source>
        <dbReference type="EMBL" id="CUT03882.1"/>
    </source>
</evidence>
<keyword evidence="4 7" id="KW-1133">Transmembrane helix</keyword>
<keyword evidence="3 6" id="KW-0812">Transmembrane</keyword>
<comment type="subcellular location">
    <subcellularLocation>
        <location evidence="1">Membrane</location>
        <topology evidence="1">Multi-pass membrane protein</topology>
    </subcellularLocation>
</comment>
<feature type="transmembrane region" description="Helical" evidence="7">
    <location>
        <begin position="177"/>
        <end position="199"/>
    </location>
</feature>
<dbReference type="InterPro" id="IPR023615">
    <property type="entry name" value="Cyt_c_Oxase_su1_BS"/>
</dbReference>
<keyword evidence="6" id="KW-0249">Electron transport</keyword>
<evidence type="ECO:0000256" key="7">
    <source>
        <dbReference type="SAM" id="Phobius"/>
    </source>
</evidence>
<feature type="transmembrane region" description="Helical" evidence="7">
    <location>
        <begin position="453"/>
        <end position="474"/>
    </location>
</feature>
<proteinExistence type="inferred from homology"/>
<evidence type="ECO:0000256" key="5">
    <source>
        <dbReference type="ARBA" id="ARBA00023136"/>
    </source>
</evidence>
<feature type="transmembrane region" description="Helical" evidence="7">
    <location>
        <begin position="219"/>
        <end position="245"/>
    </location>
</feature>
<dbReference type="PROSITE" id="PS50855">
    <property type="entry name" value="COX1"/>
    <property type="match status" value="1"/>
</dbReference>
<keyword evidence="6" id="KW-0408">Iron</keyword>
<feature type="transmembrane region" description="Helical" evidence="7">
    <location>
        <begin position="83"/>
        <end position="113"/>
    </location>
</feature>
<evidence type="ECO:0000256" key="2">
    <source>
        <dbReference type="ARBA" id="ARBA00022660"/>
    </source>
</evidence>
<dbReference type="EMBL" id="CZVV01000102">
    <property type="protein sequence ID" value="CUT03882.1"/>
    <property type="molecule type" value="Genomic_DNA"/>
</dbReference>
<evidence type="ECO:0000256" key="3">
    <source>
        <dbReference type="ARBA" id="ARBA00022692"/>
    </source>
</evidence>
<keyword evidence="6" id="KW-0813">Transport</keyword>
<evidence type="ECO:0000256" key="1">
    <source>
        <dbReference type="ARBA" id="ARBA00004141"/>
    </source>
</evidence>
<dbReference type="PANTHER" id="PTHR10422">
    <property type="entry name" value="CYTOCHROME C OXIDASE SUBUNIT 1"/>
    <property type="match status" value="1"/>
</dbReference>
<dbReference type="InterPro" id="IPR000883">
    <property type="entry name" value="Cyt_C_Oxase_1"/>
</dbReference>
<feature type="transmembrane region" description="Helical" evidence="7">
    <location>
        <begin position="502"/>
        <end position="523"/>
    </location>
</feature>
<feature type="transmembrane region" description="Helical" evidence="7">
    <location>
        <begin position="312"/>
        <end position="332"/>
    </location>
</feature>
<comment type="caution">
    <text evidence="9">The sequence shown here is derived from an EMBL/GenBank/DDBJ whole genome shotgun (WGS) entry which is preliminary data.</text>
</comment>
<protein>
    <submittedName>
        <fullName evidence="9">Cytochrome c oxidase subunit 1</fullName>
    </submittedName>
</protein>
<comment type="similarity">
    <text evidence="6">Belongs to the heme-copper respiratory oxidase family.</text>
</comment>
<feature type="transmembrane region" description="Helical" evidence="7">
    <location>
        <begin position="415"/>
        <end position="441"/>
    </location>
</feature>
<evidence type="ECO:0000259" key="8">
    <source>
        <dbReference type="PROSITE" id="PS50855"/>
    </source>
</evidence>
<dbReference type="Proteomes" id="UP000243105">
    <property type="component" value="Unassembled WGS sequence"/>
</dbReference>
<dbReference type="Gene3D" id="1.20.210.10">
    <property type="entry name" value="Cytochrome c oxidase-like, subunit I domain"/>
    <property type="match status" value="1"/>
</dbReference>
<dbReference type="PROSITE" id="PS00077">
    <property type="entry name" value="COX1_CUB"/>
    <property type="match status" value="1"/>
</dbReference>
<evidence type="ECO:0000256" key="4">
    <source>
        <dbReference type="ARBA" id="ARBA00022989"/>
    </source>
</evidence>
<reference evidence="9 10" key="1">
    <citation type="submission" date="2015-11" db="EMBL/GenBank/DDBJ databases">
        <authorList>
            <person name="Varghese N."/>
        </authorList>
    </citation>
    <scope>NUCLEOTIDE SEQUENCE [LARGE SCALE GENOMIC DNA]</scope>
    <source>
        <strain evidence="9 10">JGI-25</strain>
    </source>
</reference>
<dbReference type="GO" id="GO:0022904">
    <property type="term" value="P:respiratory electron transport chain"/>
    <property type="evidence" value="ECO:0007669"/>
    <property type="project" value="TreeGrafter"/>
</dbReference>
<keyword evidence="5 7" id="KW-0472">Membrane</keyword>
<name>A0A916LKK1_KRYT1</name>
<dbReference type="Pfam" id="PF00115">
    <property type="entry name" value="COX1"/>
    <property type="match status" value="1"/>
</dbReference>
<keyword evidence="2 6" id="KW-0679">Respiratory chain</keyword>
<gene>
    <name evidence="9" type="ORF">JGI25_01314</name>
</gene>
<dbReference type="InterPro" id="IPR036927">
    <property type="entry name" value="Cyt_c_oxase-like_su1_sf"/>
</dbReference>
<dbReference type="GO" id="GO:0016020">
    <property type="term" value="C:membrane"/>
    <property type="evidence" value="ECO:0007669"/>
    <property type="project" value="UniProtKB-SubCell"/>
</dbReference>
<feature type="transmembrane region" description="Helical" evidence="7">
    <location>
        <begin position="34"/>
        <end position="52"/>
    </location>
</feature>